<accession>A0AAE2S9F1</accession>
<organism evidence="1 2">
    <name type="scientific">Oceaniferula flava</name>
    <dbReference type="NCBI Taxonomy" id="2800421"/>
    <lineage>
        <taxon>Bacteria</taxon>
        <taxon>Pseudomonadati</taxon>
        <taxon>Verrucomicrobiota</taxon>
        <taxon>Verrucomicrobiia</taxon>
        <taxon>Verrucomicrobiales</taxon>
        <taxon>Verrucomicrobiaceae</taxon>
        <taxon>Oceaniferula</taxon>
    </lineage>
</organism>
<dbReference type="EMBL" id="JAENIG010000001">
    <property type="protein sequence ID" value="MBK1853745.1"/>
    <property type="molecule type" value="Genomic_DNA"/>
</dbReference>
<sequence length="159" mass="17840">MHYSSSDEPPTTGVKFYHITSASNYESAQVRQIENGDSLVLGTGELKRGNYITASFFPERSRKNYWAWCLRSHTGQHPFYQGDIDAGWRLANASWGRNAKLNGNDAIVDVLIFSKINDTIEMGVLDLAITKGMTEGTLAELIETSKQFPQFRFIALTLN</sequence>
<proteinExistence type="predicted"/>
<keyword evidence="2" id="KW-1185">Reference proteome</keyword>
<evidence type="ECO:0000313" key="2">
    <source>
        <dbReference type="Proteomes" id="UP000634206"/>
    </source>
</evidence>
<dbReference type="Proteomes" id="UP000634206">
    <property type="component" value="Unassembled WGS sequence"/>
</dbReference>
<dbReference type="AlphaFoldDB" id="A0AAE2S9F1"/>
<reference evidence="1" key="1">
    <citation type="submission" date="2021-01" db="EMBL/GenBank/DDBJ databases">
        <title>Modified the classification status of verrucomicrobia.</title>
        <authorList>
            <person name="Feng X."/>
        </authorList>
    </citation>
    <scope>NUCLEOTIDE SEQUENCE</scope>
    <source>
        <strain evidence="1">5K15</strain>
    </source>
</reference>
<name>A0AAE2S9F1_9BACT</name>
<comment type="caution">
    <text evidence="1">The sequence shown here is derived from an EMBL/GenBank/DDBJ whole genome shotgun (WGS) entry which is preliminary data.</text>
</comment>
<evidence type="ECO:0000313" key="1">
    <source>
        <dbReference type="EMBL" id="MBK1853745.1"/>
    </source>
</evidence>
<gene>
    <name evidence="1" type="ORF">JIN83_02130</name>
</gene>
<dbReference type="RefSeq" id="WP_309488343.1">
    <property type="nucleotide sequence ID" value="NZ_JAENIG010000001.1"/>
</dbReference>
<protein>
    <submittedName>
        <fullName evidence="1">Uncharacterized protein</fullName>
    </submittedName>
</protein>